<evidence type="ECO:0000256" key="1">
    <source>
        <dbReference type="ARBA" id="ARBA00023015"/>
    </source>
</evidence>
<comment type="caution">
    <text evidence="6">The sequence shown here is derived from an EMBL/GenBank/DDBJ whole genome shotgun (WGS) entry which is preliminary data.</text>
</comment>
<feature type="domain" description="HTH tetR-type" evidence="5">
    <location>
        <begin position="5"/>
        <end position="65"/>
    </location>
</feature>
<dbReference type="Pfam" id="PF16925">
    <property type="entry name" value="TetR_C_13"/>
    <property type="match status" value="1"/>
</dbReference>
<keyword evidence="2 4" id="KW-0238">DNA-binding</keyword>
<evidence type="ECO:0000256" key="4">
    <source>
        <dbReference type="PROSITE-ProRule" id="PRU00335"/>
    </source>
</evidence>
<protein>
    <submittedName>
        <fullName evidence="6">TetR family transcriptional regulator</fullName>
    </submittedName>
</protein>
<keyword evidence="1" id="KW-0805">Transcription regulation</keyword>
<gene>
    <name evidence="6" type="ORF">GNZ12_19765</name>
</gene>
<dbReference type="Proteomes" id="UP000652198">
    <property type="component" value="Unassembled WGS sequence"/>
</dbReference>
<dbReference type="Gene3D" id="1.10.357.10">
    <property type="entry name" value="Tetracycline Repressor, domain 2"/>
    <property type="match status" value="1"/>
</dbReference>
<dbReference type="PROSITE" id="PS50977">
    <property type="entry name" value="HTH_TETR_2"/>
    <property type="match status" value="1"/>
</dbReference>
<dbReference type="Gene3D" id="1.10.10.60">
    <property type="entry name" value="Homeodomain-like"/>
    <property type="match status" value="1"/>
</dbReference>
<dbReference type="PANTHER" id="PTHR47506:SF1">
    <property type="entry name" value="HTH-TYPE TRANSCRIPTIONAL REGULATOR YJDC"/>
    <property type="match status" value="1"/>
</dbReference>
<dbReference type="PANTHER" id="PTHR47506">
    <property type="entry name" value="TRANSCRIPTIONAL REGULATORY PROTEIN"/>
    <property type="match status" value="1"/>
</dbReference>
<proteinExistence type="predicted"/>
<keyword evidence="3" id="KW-0804">Transcription</keyword>
<evidence type="ECO:0000256" key="2">
    <source>
        <dbReference type="ARBA" id="ARBA00023125"/>
    </source>
</evidence>
<reference evidence="6 7" key="1">
    <citation type="submission" date="2019-11" db="EMBL/GenBank/DDBJ databases">
        <title>Metabolism of dissolved organic matter in forest soils.</title>
        <authorList>
            <person name="Cyle K.T."/>
            <person name="Wilhelm R.C."/>
            <person name="Martinez C.E."/>
        </authorList>
    </citation>
    <scope>NUCLEOTIDE SEQUENCE [LARGE SCALE GENOMIC DNA]</scope>
    <source>
        <strain evidence="6 7">1N</strain>
    </source>
</reference>
<dbReference type="InterPro" id="IPR001647">
    <property type="entry name" value="HTH_TetR"/>
</dbReference>
<evidence type="ECO:0000313" key="6">
    <source>
        <dbReference type="EMBL" id="NPT43504.1"/>
    </source>
</evidence>
<dbReference type="InterPro" id="IPR036271">
    <property type="entry name" value="Tet_transcr_reg_TetR-rel_C_sf"/>
</dbReference>
<evidence type="ECO:0000259" key="5">
    <source>
        <dbReference type="PROSITE" id="PS50977"/>
    </source>
</evidence>
<name>A0ABX2BRX4_9BURK</name>
<dbReference type="EMBL" id="WOEY01000079">
    <property type="protein sequence ID" value="NPT43504.1"/>
    <property type="molecule type" value="Genomic_DNA"/>
</dbReference>
<dbReference type="SUPFAM" id="SSF48498">
    <property type="entry name" value="Tetracyclin repressor-like, C-terminal domain"/>
    <property type="match status" value="1"/>
</dbReference>
<evidence type="ECO:0000256" key="3">
    <source>
        <dbReference type="ARBA" id="ARBA00023163"/>
    </source>
</evidence>
<dbReference type="InterPro" id="IPR009057">
    <property type="entry name" value="Homeodomain-like_sf"/>
</dbReference>
<dbReference type="InterPro" id="IPR011075">
    <property type="entry name" value="TetR_C"/>
</dbReference>
<keyword evidence="7" id="KW-1185">Reference proteome</keyword>
<sequence>MGRSAFDEDSAFEKALDTFWAKGFRATSMLDLAKSTGVQRGSLYNAYGDKERIFVRVFERYTDRFIGDARKALNKPDLRNALTDFFTFAIRSITQGSPARGCLSTKIAVEIDPESPRQQELVMRMLDELEDVLFGVLGTPEARAQLIIPPRQAARLIVTMTRGIAVMERVYGEPKRLRQTALALVDTLVQQ</sequence>
<accession>A0ABX2BRX4</accession>
<evidence type="ECO:0000313" key="7">
    <source>
        <dbReference type="Proteomes" id="UP000652198"/>
    </source>
</evidence>
<dbReference type="Pfam" id="PF00440">
    <property type="entry name" value="TetR_N"/>
    <property type="match status" value="1"/>
</dbReference>
<dbReference type="SUPFAM" id="SSF46689">
    <property type="entry name" value="Homeodomain-like"/>
    <property type="match status" value="1"/>
</dbReference>
<organism evidence="6 7">
    <name type="scientific">Paraburkholderia solitsugae</name>
    <dbReference type="NCBI Taxonomy" id="2675748"/>
    <lineage>
        <taxon>Bacteria</taxon>
        <taxon>Pseudomonadati</taxon>
        <taxon>Pseudomonadota</taxon>
        <taxon>Betaproteobacteria</taxon>
        <taxon>Burkholderiales</taxon>
        <taxon>Burkholderiaceae</taxon>
        <taxon>Paraburkholderia</taxon>
    </lineage>
</organism>
<feature type="DNA-binding region" description="H-T-H motif" evidence="4">
    <location>
        <begin position="28"/>
        <end position="47"/>
    </location>
</feature>